<evidence type="ECO:0000256" key="3">
    <source>
        <dbReference type="ARBA" id="ARBA00038471"/>
    </source>
</evidence>
<evidence type="ECO:0000313" key="5">
    <source>
        <dbReference type="EMBL" id="KAK6942583.1"/>
    </source>
</evidence>
<comment type="caution">
    <text evidence="5">The sequence shown here is derived from an EMBL/GenBank/DDBJ whole genome shotgun (WGS) entry which is preliminary data.</text>
</comment>
<keyword evidence="6" id="KW-1185">Reference proteome</keyword>
<protein>
    <submittedName>
        <fullName evidence="5">Pectinesterase inhibitor domain</fullName>
    </submittedName>
</protein>
<reference evidence="5 6" key="1">
    <citation type="submission" date="2023-12" db="EMBL/GenBank/DDBJ databases">
        <title>A high-quality genome assembly for Dillenia turbinata (Dilleniales).</title>
        <authorList>
            <person name="Chanderbali A."/>
        </authorList>
    </citation>
    <scope>NUCLEOTIDE SEQUENCE [LARGE SCALE GENOMIC DNA]</scope>
    <source>
        <strain evidence="5">LSX21</strain>
        <tissue evidence="5">Leaf</tissue>
    </source>
</reference>
<organism evidence="5 6">
    <name type="scientific">Dillenia turbinata</name>
    <dbReference type="NCBI Taxonomy" id="194707"/>
    <lineage>
        <taxon>Eukaryota</taxon>
        <taxon>Viridiplantae</taxon>
        <taxon>Streptophyta</taxon>
        <taxon>Embryophyta</taxon>
        <taxon>Tracheophyta</taxon>
        <taxon>Spermatophyta</taxon>
        <taxon>Magnoliopsida</taxon>
        <taxon>eudicotyledons</taxon>
        <taxon>Gunneridae</taxon>
        <taxon>Pentapetalae</taxon>
        <taxon>Dilleniales</taxon>
        <taxon>Dilleniaceae</taxon>
        <taxon>Dillenia</taxon>
    </lineage>
</organism>
<feature type="domain" description="Pectinesterase inhibitor" evidence="4">
    <location>
        <begin position="5"/>
        <end position="146"/>
    </location>
</feature>
<evidence type="ECO:0000256" key="2">
    <source>
        <dbReference type="ARBA" id="ARBA00023157"/>
    </source>
</evidence>
<keyword evidence="1" id="KW-0732">Signal</keyword>
<dbReference type="NCBIfam" id="TIGR01614">
    <property type="entry name" value="PME_inhib"/>
    <property type="match status" value="1"/>
</dbReference>
<dbReference type="SMART" id="SM00856">
    <property type="entry name" value="PMEI"/>
    <property type="match status" value="1"/>
</dbReference>
<dbReference type="Gene3D" id="1.20.140.40">
    <property type="entry name" value="Invertase/pectin methylesterase inhibitor family protein"/>
    <property type="match status" value="1"/>
</dbReference>
<dbReference type="InterPro" id="IPR006501">
    <property type="entry name" value="Pectinesterase_inhib_dom"/>
</dbReference>
<proteinExistence type="inferred from homology"/>
<evidence type="ECO:0000259" key="4">
    <source>
        <dbReference type="SMART" id="SM00856"/>
    </source>
</evidence>
<sequence>MVVAQEGDPIADMCSKAPFPDLCTSIAKAAGLKEADARKIGLAMVDKAHAKAIETLNFIKQSLKQKPDPSILKSLKDCSRFYDSVVIEMGPIRDGLEFGNPKFAEEYATSCATEADYCEGSFPPSKSPLTDKNKAVQDLCSSSCVLYALFNQP</sequence>
<dbReference type="InterPro" id="IPR052421">
    <property type="entry name" value="PCW_Enzyme_Inhibitor"/>
</dbReference>
<dbReference type="AlphaFoldDB" id="A0AAN8W9T0"/>
<dbReference type="Proteomes" id="UP001370490">
    <property type="component" value="Unassembled WGS sequence"/>
</dbReference>
<keyword evidence="2" id="KW-1015">Disulfide bond</keyword>
<dbReference type="InterPro" id="IPR035513">
    <property type="entry name" value="Invertase/methylesterase_inhib"/>
</dbReference>
<dbReference type="PANTHER" id="PTHR36710">
    <property type="entry name" value="PECTINESTERASE INHIBITOR-LIKE"/>
    <property type="match status" value="1"/>
</dbReference>
<dbReference type="SUPFAM" id="SSF101148">
    <property type="entry name" value="Plant invertase/pectin methylesterase inhibitor"/>
    <property type="match status" value="1"/>
</dbReference>
<evidence type="ECO:0000256" key="1">
    <source>
        <dbReference type="ARBA" id="ARBA00022729"/>
    </source>
</evidence>
<evidence type="ECO:0000313" key="6">
    <source>
        <dbReference type="Proteomes" id="UP001370490"/>
    </source>
</evidence>
<comment type="similarity">
    <text evidence="3">Belongs to the PMEI family.</text>
</comment>
<dbReference type="PANTHER" id="PTHR36710:SF18">
    <property type="entry name" value="PECTINESTERASE INHIBITOR 5-RELATED"/>
    <property type="match status" value="1"/>
</dbReference>
<name>A0AAN8W9T0_9MAGN</name>
<gene>
    <name evidence="5" type="ORF">RJ641_027960</name>
</gene>
<dbReference type="EMBL" id="JBAMMX010000004">
    <property type="protein sequence ID" value="KAK6942583.1"/>
    <property type="molecule type" value="Genomic_DNA"/>
</dbReference>
<dbReference type="Pfam" id="PF04043">
    <property type="entry name" value="PMEI"/>
    <property type="match status" value="1"/>
</dbReference>
<dbReference type="GO" id="GO:0004857">
    <property type="term" value="F:enzyme inhibitor activity"/>
    <property type="evidence" value="ECO:0007669"/>
    <property type="project" value="InterPro"/>
</dbReference>
<accession>A0AAN8W9T0</accession>